<accession>A0A1W0A0G8</accession>
<dbReference type="SMART" id="SM00044">
    <property type="entry name" value="CYCc"/>
    <property type="match status" value="1"/>
</dbReference>
<feature type="region of interest" description="Disordered" evidence="1">
    <location>
        <begin position="28"/>
        <end position="49"/>
    </location>
</feature>
<dbReference type="SUPFAM" id="SSF52540">
    <property type="entry name" value="P-loop containing nucleoside triphosphate hydrolases"/>
    <property type="match status" value="1"/>
</dbReference>
<dbReference type="InterPro" id="IPR027417">
    <property type="entry name" value="P-loop_NTPase"/>
</dbReference>
<name>A0A1W0A0G8_9STRA</name>
<proteinExistence type="predicted"/>
<feature type="region of interest" description="Disordered" evidence="1">
    <location>
        <begin position="986"/>
        <end position="1007"/>
    </location>
</feature>
<reference evidence="3 4" key="1">
    <citation type="journal article" date="2014" name="Genome Biol. Evol.">
        <title>The secreted proteins of Achlya hypogyna and Thraustotheca clavata identify the ancestral oomycete secretome and reveal gene acquisitions by horizontal gene transfer.</title>
        <authorList>
            <person name="Misner I."/>
            <person name="Blouin N."/>
            <person name="Leonard G."/>
            <person name="Richards T.A."/>
            <person name="Lane C.E."/>
        </authorList>
    </citation>
    <scope>NUCLEOTIDE SEQUENCE [LARGE SCALE GENOMIC DNA]</scope>
    <source>
        <strain evidence="3 4">ATCC 34112</strain>
    </source>
</reference>
<dbReference type="OrthoDB" id="194468at2759"/>
<comment type="caution">
    <text evidence="3">The sequence shown here is derived from an EMBL/GenBank/DDBJ whole genome shotgun (WGS) entry which is preliminary data.</text>
</comment>
<evidence type="ECO:0000256" key="1">
    <source>
        <dbReference type="SAM" id="MobiDB-lite"/>
    </source>
</evidence>
<evidence type="ECO:0000313" key="3">
    <source>
        <dbReference type="EMBL" id="OQS03754.1"/>
    </source>
</evidence>
<dbReference type="PROSITE" id="PS50125">
    <property type="entry name" value="GUANYLATE_CYCLASE_2"/>
    <property type="match status" value="1"/>
</dbReference>
<dbReference type="CDD" id="cd07302">
    <property type="entry name" value="CHD"/>
    <property type="match status" value="1"/>
</dbReference>
<dbReference type="SUPFAM" id="SSF55073">
    <property type="entry name" value="Nucleotide cyclase"/>
    <property type="match status" value="2"/>
</dbReference>
<keyword evidence="4" id="KW-1185">Reference proteome</keyword>
<dbReference type="InterPro" id="IPR029787">
    <property type="entry name" value="Nucleotide_cyclase"/>
</dbReference>
<feature type="compositionally biased region" description="Polar residues" evidence="1">
    <location>
        <begin position="994"/>
        <end position="1007"/>
    </location>
</feature>
<feature type="compositionally biased region" description="Basic residues" evidence="1">
    <location>
        <begin position="1320"/>
        <end position="1330"/>
    </location>
</feature>
<organism evidence="3 4">
    <name type="scientific">Thraustotheca clavata</name>
    <dbReference type="NCBI Taxonomy" id="74557"/>
    <lineage>
        <taxon>Eukaryota</taxon>
        <taxon>Sar</taxon>
        <taxon>Stramenopiles</taxon>
        <taxon>Oomycota</taxon>
        <taxon>Saprolegniomycetes</taxon>
        <taxon>Saprolegniales</taxon>
        <taxon>Achlyaceae</taxon>
        <taxon>Thraustotheca</taxon>
    </lineage>
</organism>
<evidence type="ECO:0000313" key="4">
    <source>
        <dbReference type="Proteomes" id="UP000243217"/>
    </source>
</evidence>
<feature type="compositionally biased region" description="Basic and acidic residues" evidence="1">
    <location>
        <begin position="28"/>
        <end position="39"/>
    </location>
</feature>
<protein>
    <recommendedName>
        <fullName evidence="2">Guanylate cyclase domain-containing protein</fullName>
    </recommendedName>
</protein>
<dbReference type="Pfam" id="PF00211">
    <property type="entry name" value="Guanylate_cyc"/>
    <property type="match status" value="1"/>
</dbReference>
<dbReference type="GO" id="GO:0009190">
    <property type="term" value="P:cyclic nucleotide biosynthetic process"/>
    <property type="evidence" value="ECO:0007669"/>
    <property type="project" value="InterPro"/>
</dbReference>
<dbReference type="PANTHER" id="PTHR47455:SF1">
    <property type="entry name" value="GUANYLATE CYCLASE DOMAIN-CONTAINING PROTEIN"/>
    <property type="match status" value="1"/>
</dbReference>
<dbReference type="GO" id="GO:0035556">
    <property type="term" value="P:intracellular signal transduction"/>
    <property type="evidence" value="ECO:0007669"/>
    <property type="project" value="InterPro"/>
</dbReference>
<dbReference type="InterPro" id="IPR001054">
    <property type="entry name" value="A/G_cyclase"/>
</dbReference>
<sequence>MSSFTAVVALFDISGFSTLADKLAREESHRASLTHESRQRSSVSGRLDTARTTSYRRISTTSTSSRRISGVLIEGEETLPPIPSNDKLNSGVDKAIERLTSISQADPSKKDIRTGMAVEQLTRFLNQTLAPVIDIITEYNGDIIKFAGDAMIVMWETESNPEAPPVDHGLLIQAAISCALKVLAMLKNQVNSTSVNRLGMHVGMGFSTITGNHVGGLLNRWEFYIAGKANQQMSIAERDADEGELVISPECYHGLLTSPAIEGLVIQATPLVTGNYRISNLESRSIAMYSLSPYKLSGDLIPCIKSYVPGCISLSLGKGKLVINGMRSITAIFIKFTEILDIYDPVLQLQEVHRCLCAVQDAAYRVHATIRQFLIDDKGAVAIVIVGLPPFYHENNALHGIRMALYMQEKGVKASIGITSGPAFCGSIGSAVRAEYAVVGDTINLSARLMSVATPGQILCDEATYLSTSTLFEFDVGSQVLVKGKGTTITVYIVYRDATTSNKSHTLEEIFLAPDIYDNVIKRIEGFVEQFSSVSSFTDTKESSKQLVLLRGPSGVGKSCLLRYLSKLHPNVVLAGGDSVEKNTQLHVWKKLISTIICGTNRVKAHRQEPFSHGSPASGSGFVVIGRRLSVPAADKLMPTKIDEKMKGLQSYNGSSRNVALSTLTRGVSWRRPSIRTTEVIVVNSDKALNTNDEEHSSCSSESDHDSNVPPLVSFKVSPRPEGTIALGAGLAFVNSIVQSGKISVEVLPLLNFFIPHCFPENSYTLALAANKEAHIKEIVNMVLAILQEVSLTGPILFALDDAQWIDPQSWDLLSTVLTLSPQITCVVAYRQDASPPHEMFKKLESAPTTFRWDLTNLSPRDTSLFLSHRFGIAIMNSYLLEFVHGRAHGNPRDTIALMKRLLELEAIQIDLERGVCHVLKDIHEVDMEISVQIRAKVLYHYDNLNTMSQLALHIASVSLDYISFQCLGYILRKICELEAEGSFNVHQKPKNPSEGTPPSSIEGSTKSATSFQSSLMQGMAGMGVCEVQGIVKLDRTKEIIEFVSSEMRSVVYNVMLPSQREIIHRVFAIWFECEVHQHRLPRFQYYHHLGYHLARCHLNPQAMDYFTRGAEEALLRGASDFALTCLVAAGDAVSSADTSHCMNDSSWASQHLGKLPPNPFTRDEVQHQVALYQCKIEYLMGLVMVQKSEWQSAIDHFQATIALHEELSTAHPKPWSLSRYLVQWWAPRRKSVIAILSNLYRRPHVSPSVRQAAIPLIDQVEAYVRIAQSLATKILTAEREQEKASNLIRLLGLKSIFTAKPITGTTSEATFVAFLPESRKRRSNGRHKPKSIDQTKSTSANRLPSDMIKHSSSKRLNLQATARLISHSKLFLNHRNTLEANEMTKAIAAAEGGENEEKANAPPKPLIKTRSYPPKLDMVQPAQFKNDSN</sequence>
<dbReference type="Gene3D" id="3.30.70.1230">
    <property type="entry name" value="Nucleotide cyclase"/>
    <property type="match status" value="2"/>
</dbReference>
<gene>
    <name evidence="3" type="ORF">THRCLA_21073</name>
</gene>
<dbReference type="Proteomes" id="UP000243217">
    <property type="component" value="Unassembled WGS sequence"/>
</dbReference>
<dbReference type="EMBL" id="JNBS01000776">
    <property type="protein sequence ID" value="OQS03754.1"/>
    <property type="molecule type" value="Genomic_DNA"/>
</dbReference>
<dbReference type="STRING" id="74557.A0A1W0A0G8"/>
<evidence type="ECO:0000259" key="2">
    <source>
        <dbReference type="PROSITE" id="PS50125"/>
    </source>
</evidence>
<feature type="domain" description="Guanylate cyclase" evidence="2">
    <location>
        <begin position="409"/>
        <end position="450"/>
    </location>
</feature>
<feature type="region of interest" description="Disordered" evidence="1">
    <location>
        <begin position="1390"/>
        <end position="1430"/>
    </location>
</feature>
<feature type="compositionally biased region" description="Polar residues" evidence="1">
    <location>
        <begin position="1333"/>
        <end position="1343"/>
    </location>
</feature>
<dbReference type="PANTHER" id="PTHR47455">
    <property type="entry name" value="ADENYLYL CYCLASE BETA"/>
    <property type="match status" value="1"/>
</dbReference>
<feature type="region of interest" description="Disordered" evidence="1">
    <location>
        <begin position="1319"/>
        <end position="1353"/>
    </location>
</feature>